<dbReference type="EMBL" id="FPCH01000003">
    <property type="protein sequence ID" value="SFV37778.1"/>
    <property type="molecule type" value="Genomic_DNA"/>
</dbReference>
<evidence type="ECO:0000256" key="1">
    <source>
        <dbReference type="SAM" id="Phobius"/>
    </source>
</evidence>
<keyword evidence="1" id="KW-1133">Transmembrane helix</keyword>
<dbReference type="STRING" id="51670.SAMN04488557_3334"/>
<proteinExistence type="predicted"/>
<gene>
    <name evidence="2" type="ORF">SAMN04488557_3334</name>
</gene>
<feature type="transmembrane region" description="Helical" evidence="1">
    <location>
        <begin position="47"/>
        <end position="68"/>
    </location>
</feature>
<accession>A0A1I7NT60</accession>
<evidence type="ECO:0000313" key="3">
    <source>
        <dbReference type="Proteomes" id="UP000199423"/>
    </source>
</evidence>
<keyword evidence="1" id="KW-0812">Transmembrane</keyword>
<evidence type="ECO:0000313" key="2">
    <source>
        <dbReference type="EMBL" id="SFV37778.1"/>
    </source>
</evidence>
<dbReference type="AlphaFoldDB" id="A0A1I7NT60"/>
<organism evidence="2 3">
    <name type="scientific">Hyphomicrobium facile</name>
    <dbReference type="NCBI Taxonomy" id="51670"/>
    <lineage>
        <taxon>Bacteria</taxon>
        <taxon>Pseudomonadati</taxon>
        <taxon>Pseudomonadota</taxon>
        <taxon>Alphaproteobacteria</taxon>
        <taxon>Hyphomicrobiales</taxon>
        <taxon>Hyphomicrobiaceae</taxon>
        <taxon>Hyphomicrobium</taxon>
    </lineage>
</organism>
<dbReference type="Proteomes" id="UP000199423">
    <property type="component" value="Unassembled WGS sequence"/>
</dbReference>
<dbReference type="RefSeq" id="WP_092868818.1">
    <property type="nucleotide sequence ID" value="NZ_FPCH01000003.1"/>
</dbReference>
<keyword evidence="1" id="KW-0472">Membrane</keyword>
<name>A0A1I7NT60_9HYPH</name>
<protein>
    <submittedName>
        <fullName evidence="2">Uncharacterized protein</fullName>
    </submittedName>
</protein>
<reference evidence="3" key="1">
    <citation type="submission" date="2016-10" db="EMBL/GenBank/DDBJ databases">
        <authorList>
            <person name="Varghese N."/>
            <person name="Submissions S."/>
        </authorList>
    </citation>
    <scope>NUCLEOTIDE SEQUENCE [LARGE SCALE GENOMIC DNA]</scope>
    <source>
        <strain evidence="3">DSM 1565</strain>
    </source>
</reference>
<feature type="transmembrane region" description="Helical" evidence="1">
    <location>
        <begin position="21"/>
        <end position="41"/>
    </location>
</feature>
<dbReference type="OrthoDB" id="9919453at2"/>
<sequence>MIVITRNGETTVLTGWREWAVKFLVFMAAILLFAVMAFLMLGIAVTIGAIALIVIPALIIVGLFASMFGKRV</sequence>
<keyword evidence="3" id="KW-1185">Reference proteome</keyword>